<dbReference type="Pfam" id="PF09791">
    <property type="entry name" value="Oxidored-like"/>
    <property type="match status" value="1"/>
</dbReference>
<reference evidence="3 4" key="1">
    <citation type="submission" date="2018-05" db="EMBL/GenBank/DDBJ databases">
        <title>Abyssibacter profundi OUC007T gen. nov., sp. nov, a marine bacterium isolated from seawater of the Mariana Trench.</title>
        <authorList>
            <person name="Zhou S."/>
        </authorList>
    </citation>
    <scope>NUCLEOTIDE SEQUENCE [LARGE SCALE GENOMIC DNA]</scope>
    <source>
        <strain evidence="3 4">OUC007</strain>
    </source>
</reference>
<gene>
    <name evidence="3" type="ORF">DEH80_15670</name>
</gene>
<dbReference type="PANTHER" id="PTHR21193">
    <property type="entry name" value="OXIDOREDUCTASE-LIKE DOMAIN-CONTAINING PROTEIN 1"/>
    <property type="match status" value="1"/>
</dbReference>
<dbReference type="InterPro" id="IPR019180">
    <property type="entry name" value="Oxidoreductase-like_N"/>
</dbReference>
<dbReference type="RefSeq" id="WP_109721464.1">
    <property type="nucleotide sequence ID" value="NZ_QEQK01000018.1"/>
</dbReference>
<dbReference type="AlphaFoldDB" id="A0A383XQ74"/>
<dbReference type="OrthoDB" id="5797329at2"/>
<evidence type="ECO:0000313" key="3">
    <source>
        <dbReference type="EMBL" id="PWN54778.1"/>
    </source>
</evidence>
<evidence type="ECO:0000313" key="4">
    <source>
        <dbReference type="Proteomes" id="UP000251800"/>
    </source>
</evidence>
<comment type="caution">
    <text evidence="3">The sequence shown here is derived from an EMBL/GenBank/DDBJ whole genome shotgun (WGS) entry which is preliminary data.</text>
</comment>
<dbReference type="Proteomes" id="UP000251800">
    <property type="component" value="Unassembled WGS sequence"/>
</dbReference>
<name>A0A383XQ74_9GAMM</name>
<feature type="domain" description="Oxidoreductase-like" evidence="2">
    <location>
        <begin position="14"/>
        <end position="54"/>
    </location>
</feature>
<sequence length="64" mass="7180">MSDPRPDNSRSNSRPSPPDKPLDSDCCETGCDPCVWDMYSDQVRAYERALKAWEARQAEESATG</sequence>
<dbReference type="InterPro" id="IPR039251">
    <property type="entry name" value="OXLD1"/>
</dbReference>
<accession>A0A383XQ74</accession>
<dbReference type="PANTHER" id="PTHR21193:SF3">
    <property type="entry name" value="OXIDOREDUCTASE-LIKE DOMAIN-CONTAINING PROTEIN 1"/>
    <property type="match status" value="1"/>
</dbReference>
<evidence type="ECO:0000259" key="2">
    <source>
        <dbReference type="Pfam" id="PF09791"/>
    </source>
</evidence>
<evidence type="ECO:0000256" key="1">
    <source>
        <dbReference type="SAM" id="MobiDB-lite"/>
    </source>
</evidence>
<feature type="region of interest" description="Disordered" evidence="1">
    <location>
        <begin position="1"/>
        <end position="25"/>
    </location>
</feature>
<proteinExistence type="predicted"/>
<organism evidence="3 4">
    <name type="scientific">Abyssibacter profundi</name>
    <dbReference type="NCBI Taxonomy" id="2182787"/>
    <lineage>
        <taxon>Bacteria</taxon>
        <taxon>Pseudomonadati</taxon>
        <taxon>Pseudomonadota</taxon>
        <taxon>Gammaproteobacteria</taxon>
        <taxon>Chromatiales</taxon>
        <taxon>Oceanococcaceae</taxon>
        <taxon>Abyssibacter</taxon>
    </lineage>
</organism>
<protein>
    <submittedName>
        <fullName evidence="3">Oxidoreductase</fullName>
    </submittedName>
</protein>
<keyword evidence="4" id="KW-1185">Reference proteome</keyword>
<dbReference type="EMBL" id="QEQK01000018">
    <property type="protein sequence ID" value="PWN54778.1"/>
    <property type="molecule type" value="Genomic_DNA"/>
</dbReference>